<accession>A0ABY1N875</accession>
<organism evidence="1 2">
    <name type="scientific">Algoriphagus winogradskyi</name>
    <dbReference type="NCBI Taxonomy" id="237017"/>
    <lineage>
        <taxon>Bacteria</taxon>
        <taxon>Pseudomonadati</taxon>
        <taxon>Bacteroidota</taxon>
        <taxon>Cytophagia</taxon>
        <taxon>Cytophagales</taxon>
        <taxon>Cyclobacteriaceae</taxon>
        <taxon>Algoriphagus</taxon>
    </lineage>
</organism>
<protein>
    <submittedName>
        <fullName evidence="1">Uncharacterized protein</fullName>
    </submittedName>
</protein>
<gene>
    <name evidence="1" type="ORF">SAMN06265367_10196</name>
</gene>
<proteinExistence type="predicted"/>
<keyword evidence="2" id="KW-1185">Reference proteome</keyword>
<dbReference type="EMBL" id="FXUA01000001">
    <property type="protein sequence ID" value="SMP02346.1"/>
    <property type="molecule type" value="Genomic_DNA"/>
</dbReference>
<comment type="caution">
    <text evidence="1">The sequence shown here is derived from an EMBL/GenBank/DDBJ whole genome shotgun (WGS) entry which is preliminary data.</text>
</comment>
<sequence>MLNLPLIFLSGSKINATGLSASNYQLGIKSLKKLVVLFHFRTEKSELK</sequence>
<reference evidence="1 2" key="1">
    <citation type="submission" date="2017-05" db="EMBL/GenBank/DDBJ databases">
        <authorList>
            <person name="Varghese N."/>
            <person name="Submissions S."/>
        </authorList>
    </citation>
    <scope>NUCLEOTIDE SEQUENCE [LARGE SCALE GENOMIC DNA]</scope>
    <source>
        <strain evidence="1 2">DSM 15360</strain>
    </source>
</reference>
<name>A0ABY1N875_9BACT</name>
<evidence type="ECO:0000313" key="1">
    <source>
        <dbReference type="EMBL" id="SMP02346.1"/>
    </source>
</evidence>
<evidence type="ECO:0000313" key="2">
    <source>
        <dbReference type="Proteomes" id="UP001157915"/>
    </source>
</evidence>
<dbReference type="Proteomes" id="UP001157915">
    <property type="component" value="Unassembled WGS sequence"/>
</dbReference>